<dbReference type="GO" id="GO:0008168">
    <property type="term" value="F:methyltransferase activity"/>
    <property type="evidence" value="ECO:0007669"/>
    <property type="project" value="UniProtKB-KW"/>
</dbReference>
<dbReference type="Gene3D" id="3.40.50.150">
    <property type="entry name" value="Vaccinia Virus protein VP39"/>
    <property type="match status" value="1"/>
</dbReference>
<dbReference type="GO" id="GO:0032259">
    <property type="term" value="P:methylation"/>
    <property type="evidence" value="ECO:0007669"/>
    <property type="project" value="UniProtKB-KW"/>
</dbReference>
<dbReference type="Pfam" id="PF13649">
    <property type="entry name" value="Methyltransf_25"/>
    <property type="match status" value="1"/>
</dbReference>
<dbReference type="InterPro" id="IPR029063">
    <property type="entry name" value="SAM-dependent_MTases_sf"/>
</dbReference>
<sequence>MAADFATDKGRRNNAKAIMTNPRAHAQDSKIATPHRIRAKLKRFFGPWGMFVRGFIKHPVMVGSIVPSSPTLIRHMLRPVDWKNTKLFVEYGPGVGTFCRPVLEHLPGDATLIAIDTNEDFIDYLKKDIRDSRFIAVHGSAADVEAIVAAHGFERADYVLSGLPFSTLPAGVGPAIAAATHRVLRPGGAFLVYQFRARARDFLAAHFRRIDRAFEWVNVPPCFLFWGWKD</sequence>
<reference evidence="2 3" key="1">
    <citation type="submission" date="2020-08" db="EMBL/GenBank/DDBJ databases">
        <title>Genomic Encyclopedia of Type Strains, Phase IV (KMG-IV): sequencing the most valuable type-strain genomes for metagenomic binning, comparative biology and taxonomic classification.</title>
        <authorList>
            <person name="Goeker M."/>
        </authorList>
    </citation>
    <scope>NUCLEOTIDE SEQUENCE [LARGE SCALE GENOMIC DNA]</scope>
    <source>
        <strain evidence="2 3">DSM 27163</strain>
    </source>
</reference>
<organism evidence="2 3">
    <name type="scientific">Sphingopyxis panaciterrulae</name>
    <dbReference type="NCBI Taxonomy" id="462372"/>
    <lineage>
        <taxon>Bacteria</taxon>
        <taxon>Pseudomonadati</taxon>
        <taxon>Pseudomonadota</taxon>
        <taxon>Alphaproteobacteria</taxon>
        <taxon>Sphingomonadales</taxon>
        <taxon>Sphingomonadaceae</taxon>
        <taxon>Sphingopyxis</taxon>
    </lineage>
</organism>
<keyword evidence="3" id="KW-1185">Reference proteome</keyword>
<dbReference type="AlphaFoldDB" id="A0A7W9ETR6"/>
<dbReference type="CDD" id="cd02440">
    <property type="entry name" value="AdoMet_MTases"/>
    <property type="match status" value="1"/>
</dbReference>
<dbReference type="InterPro" id="IPR041698">
    <property type="entry name" value="Methyltransf_25"/>
</dbReference>
<feature type="domain" description="Methyltransferase" evidence="1">
    <location>
        <begin position="89"/>
        <end position="188"/>
    </location>
</feature>
<dbReference type="EMBL" id="JACIJH010000016">
    <property type="protein sequence ID" value="MBB5708316.1"/>
    <property type="molecule type" value="Genomic_DNA"/>
</dbReference>
<keyword evidence="2" id="KW-0489">Methyltransferase</keyword>
<dbReference type="SUPFAM" id="SSF53335">
    <property type="entry name" value="S-adenosyl-L-methionine-dependent methyltransferases"/>
    <property type="match status" value="1"/>
</dbReference>
<proteinExistence type="predicted"/>
<comment type="caution">
    <text evidence="2">The sequence shown here is derived from an EMBL/GenBank/DDBJ whole genome shotgun (WGS) entry which is preliminary data.</text>
</comment>
<gene>
    <name evidence="2" type="ORF">FHR21_003695</name>
</gene>
<name>A0A7W9ETR6_9SPHN</name>
<accession>A0A7W9ETR6</accession>
<evidence type="ECO:0000313" key="2">
    <source>
        <dbReference type="EMBL" id="MBB5708316.1"/>
    </source>
</evidence>
<keyword evidence="2" id="KW-0808">Transferase</keyword>
<evidence type="ECO:0000313" key="3">
    <source>
        <dbReference type="Proteomes" id="UP000537161"/>
    </source>
</evidence>
<dbReference type="Proteomes" id="UP000537161">
    <property type="component" value="Unassembled WGS sequence"/>
</dbReference>
<protein>
    <submittedName>
        <fullName evidence="2">Phospholipid N-methyltransferase</fullName>
    </submittedName>
</protein>
<evidence type="ECO:0000259" key="1">
    <source>
        <dbReference type="Pfam" id="PF13649"/>
    </source>
</evidence>